<protein>
    <submittedName>
        <fullName evidence="3">Uncharacterized protein LOC113521723 isoform X1</fullName>
    </submittedName>
</protein>
<name>A0ABM3MX15_GALME</name>
<accession>A0ABM3MX15</accession>
<dbReference type="RefSeq" id="XP_052755755.1">
    <property type="nucleotide sequence ID" value="XM_052899795.1"/>
</dbReference>
<evidence type="ECO:0000256" key="1">
    <source>
        <dbReference type="SAM" id="SignalP"/>
    </source>
</evidence>
<feature type="signal peptide" evidence="1">
    <location>
        <begin position="1"/>
        <end position="19"/>
    </location>
</feature>
<dbReference type="Proteomes" id="UP001652740">
    <property type="component" value="Unplaced"/>
</dbReference>
<evidence type="ECO:0000313" key="3">
    <source>
        <dbReference type="RefSeq" id="XP_052755755.1"/>
    </source>
</evidence>
<sequence>MYKNMKTLIILAFLAVATALPEPMHLRPSSSAVFEEIDFRPLIVPKEIMEKLNAVGALDDNDVPAPISLPSAPSVDAVRFVDSPLEAAEEAYAVKFVETPIASEDIDLPASISLSLAPSVDAVRFVDSPLEVAEEAYVVKFVEEVPEISEDNVPAPLSLPLAPSVDAEEVHEVKFVESPIETPVDAVQFVEEAENVFENPSELQSVRVADLPINEEIEDTLNIIQPLGDNPRFPGKQYTNPTWRSVKDSLAEAPIDVPALAVRFVEEAKNVIENLRTSELSESVKVMPINEEFQNAEQPLVDSPFSPIKQYADPTWR</sequence>
<feature type="chain" id="PRO_5045705103" evidence="1">
    <location>
        <begin position="20"/>
        <end position="317"/>
    </location>
</feature>
<gene>
    <name evidence="3" type="primary">LOC113521723</name>
</gene>
<reference evidence="3" key="1">
    <citation type="submission" date="2025-08" db="UniProtKB">
        <authorList>
            <consortium name="RefSeq"/>
        </authorList>
    </citation>
    <scope>IDENTIFICATION</scope>
    <source>
        <tissue evidence="3">Whole larvae</tissue>
    </source>
</reference>
<evidence type="ECO:0000313" key="2">
    <source>
        <dbReference type="Proteomes" id="UP001652740"/>
    </source>
</evidence>
<organism evidence="2 3">
    <name type="scientific">Galleria mellonella</name>
    <name type="common">Greater wax moth</name>
    <dbReference type="NCBI Taxonomy" id="7137"/>
    <lineage>
        <taxon>Eukaryota</taxon>
        <taxon>Metazoa</taxon>
        <taxon>Ecdysozoa</taxon>
        <taxon>Arthropoda</taxon>
        <taxon>Hexapoda</taxon>
        <taxon>Insecta</taxon>
        <taxon>Pterygota</taxon>
        <taxon>Neoptera</taxon>
        <taxon>Endopterygota</taxon>
        <taxon>Lepidoptera</taxon>
        <taxon>Glossata</taxon>
        <taxon>Ditrysia</taxon>
        <taxon>Pyraloidea</taxon>
        <taxon>Pyralidae</taxon>
        <taxon>Galleriinae</taxon>
        <taxon>Galleria</taxon>
    </lineage>
</organism>
<keyword evidence="1" id="KW-0732">Signal</keyword>
<proteinExistence type="predicted"/>
<keyword evidence="2" id="KW-1185">Reference proteome</keyword>
<dbReference type="GeneID" id="113521723"/>